<protein>
    <recommendedName>
        <fullName evidence="3">Pyrimidine dimer DNA glycosylase</fullName>
    </recommendedName>
</protein>
<keyword evidence="2" id="KW-1185">Reference proteome</keyword>
<name>A0A514LE70_9BACI</name>
<dbReference type="AlphaFoldDB" id="A0A514LE70"/>
<accession>A0A514LE70</accession>
<dbReference type="Pfam" id="PF03013">
    <property type="entry name" value="Pyr_excise"/>
    <property type="match status" value="1"/>
</dbReference>
<sequence>MRLWHETLISKLPSQQLLGQHRECCALRGKGWGKNHSTVNYVFQYSPYRLYRYHKKVMQEMKKRNYNVDPLWMDPLYRGKHCEAHDEKSLYQNMEISNDLDYPEHDDAYLKECLENLAAKGITIDY</sequence>
<organism evidence="1 2">
    <name type="scientific">Salicibibacter halophilus</name>
    <dbReference type="NCBI Taxonomy" id="2502791"/>
    <lineage>
        <taxon>Bacteria</taxon>
        <taxon>Bacillati</taxon>
        <taxon>Bacillota</taxon>
        <taxon>Bacilli</taxon>
        <taxon>Bacillales</taxon>
        <taxon>Bacillaceae</taxon>
        <taxon>Salicibibacter</taxon>
    </lineage>
</organism>
<dbReference type="NCBIfam" id="TIGR02328">
    <property type="entry name" value="TIGR02328 family protein"/>
    <property type="match status" value="1"/>
</dbReference>
<dbReference type="OrthoDB" id="360137at2"/>
<evidence type="ECO:0008006" key="3">
    <source>
        <dbReference type="Google" id="ProtNLM"/>
    </source>
</evidence>
<proteinExistence type="predicted"/>
<reference evidence="2" key="1">
    <citation type="submission" date="2019-01" db="EMBL/GenBank/DDBJ databases">
        <title>Genomic analysis of Salicibibacter sp. NKC3-5.</title>
        <authorList>
            <person name="Oh Y.J."/>
        </authorList>
    </citation>
    <scope>NUCLEOTIDE SEQUENCE [LARGE SCALE GENOMIC DNA]</scope>
    <source>
        <strain evidence="2">NKC3-5</strain>
    </source>
</reference>
<dbReference type="InterPro" id="IPR004260">
    <property type="entry name" value="Pyr-dimer_DNA_glycosylase"/>
</dbReference>
<gene>
    <name evidence="1" type="ORF">EPH95_02330</name>
</gene>
<dbReference type="EMBL" id="CP035485">
    <property type="protein sequence ID" value="QDI90152.1"/>
    <property type="molecule type" value="Genomic_DNA"/>
</dbReference>
<dbReference type="KEGG" id="sale:EPH95_02330"/>
<dbReference type="RefSeq" id="WP_142087004.1">
    <property type="nucleotide sequence ID" value="NZ_CP035485.1"/>
</dbReference>
<evidence type="ECO:0000313" key="2">
    <source>
        <dbReference type="Proteomes" id="UP000319756"/>
    </source>
</evidence>
<evidence type="ECO:0000313" key="1">
    <source>
        <dbReference type="EMBL" id="QDI90152.1"/>
    </source>
</evidence>
<dbReference type="InterPro" id="IPR012650">
    <property type="entry name" value="CHP02328"/>
</dbReference>
<dbReference type="Proteomes" id="UP000319756">
    <property type="component" value="Chromosome"/>
</dbReference>